<feature type="region of interest" description="Disordered" evidence="10">
    <location>
        <begin position="237"/>
        <end position="261"/>
    </location>
</feature>
<dbReference type="GO" id="GO:0005730">
    <property type="term" value="C:nucleolus"/>
    <property type="evidence" value="ECO:0007669"/>
    <property type="project" value="UniProtKB-SubCell"/>
</dbReference>
<dbReference type="AlphaFoldDB" id="A0A834W9F2"/>
<dbReference type="Gene3D" id="1.10.10.10">
    <property type="entry name" value="Winged helix-like DNA-binding domain superfamily/Winged helix DNA-binding domain"/>
    <property type="match status" value="1"/>
</dbReference>
<dbReference type="Pfam" id="PF00249">
    <property type="entry name" value="Myb_DNA-binding"/>
    <property type="match status" value="1"/>
</dbReference>
<dbReference type="OrthoDB" id="608866at2759"/>
<dbReference type="CDD" id="cd11660">
    <property type="entry name" value="SANT_TRF"/>
    <property type="match status" value="1"/>
</dbReference>
<gene>
    <name evidence="14" type="ORF">G2W53_028056</name>
</gene>
<dbReference type="InterPro" id="IPR036390">
    <property type="entry name" value="WH_DNA-bd_sf"/>
</dbReference>
<keyword evidence="6" id="KW-0238">DNA-binding</keyword>
<reference evidence="14" key="1">
    <citation type="submission" date="2020-09" db="EMBL/GenBank/DDBJ databases">
        <title>Genome-Enabled Discovery of Anthraquinone Biosynthesis in Senna tora.</title>
        <authorList>
            <person name="Kang S.-H."/>
            <person name="Pandey R.P."/>
            <person name="Lee C.-M."/>
            <person name="Sim J.-S."/>
            <person name="Jeong J.-T."/>
            <person name="Choi B.-S."/>
            <person name="Jung M."/>
            <person name="Ginzburg D."/>
            <person name="Zhao K."/>
            <person name="Won S.Y."/>
            <person name="Oh T.-J."/>
            <person name="Yu Y."/>
            <person name="Kim N.-H."/>
            <person name="Lee O.R."/>
            <person name="Lee T.-H."/>
            <person name="Bashyal P."/>
            <person name="Kim T.-S."/>
            <person name="Lee W.-H."/>
            <person name="Kawkins C."/>
            <person name="Kim C.-K."/>
            <person name="Kim J.S."/>
            <person name="Ahn B.O."/>
            <person name="Rhee S.Y."/>
            <person name="Sohng J.K."/>
        </authorList>
    </citation>
    <scope>NUCLEOTIDE SEQUENCE</scope>
    <source>
        <tissue evidence="14">Leaf</tissue>
    </source>
</reference>
<accession>A0A834W9F2</accession>
<proteinExistence type="predicted"/>
<keyword evidence="8" id="KW-0539">Nucleus</keyword>
<dbReference type="InterPro" id="IPR036388">
    <property type="entry name" value="WH-like_DNA-bd_sf"/>
</dbReference>
<dbReference type="Proteomes" id="UP000634136">
    <property type="component" value="Unassembled WGS sequence"/>
</dbReference>
<keyword evidence="3" id="KW-0158">Chromosome</keyword>
<dbReference type="PROSITE" id="PS51294">
    <property type="entry name" value="HTH_MYB"/>
    <property type="match status" value="1"/>
</dbReference>
<evidence type="ECO:0000256" key="2">
    <source>
        <dbReference type="ARBA" id="ARBA00004604"/>
    </source>
</evidence>
<keyword evidence="7" id="KW-0804">Transcription</keyword>
<dbReference type="InterPro" id="IPR044597">
    <property type="entry name" value="SMH1-6"/>
</dbReference>
<keyword evidence="4" id="KW-0805">Transcription regulation</keyword>
<dbReference type="PROSITE" id="PS50090">
    <property type="entry name" value="MYB_LIKE"/>
    <property type="match status" value="1"/>
</dbReference>
<dbReference type="InterPro" id="IPR001005">
    <property type="entry name" value="SANT/Myb"/>
</dbReference>
<comment type="caution">
    <text evidence="14">The sequence shown here is derived from an EMBL/GenBank/DDBJ whole genome shotgun (WGS) entry which is preliminary data.</text>
</comment>
<dbReference type="GO" id="GO:0006334">
    <property type="term" value="P:nucleosome assembly"/>
    <property type="evidence" value="ECO:0007669"/>
    <property type="project" value="InterPro"/>
</dbReference>
<keyword evidence="5" id="KW-0175">Coiled coil</keyword>
<dbReference type="EMBL" id="JAAIUW010000009">
    <property type="protein sequence ID" value="KAF7814087.1"/>
    <property type="molecule type" value="Genomic_DNA"/>
</dbReference>
<evidence type="ECO:0000256" key="7">
    <source>
        <dbReference type="ARBA" id="ARBA00023163"/>
    </source>
</evidence>
<dbReference type="InterPro" id="IPR005818">
    <property type="entry name" value="Histone_H1/H5_H15"/>
</dbReference>
<dbReference type="SMART" id="SM00526">
    <property type="entry name" value="H15"/>
    <property type="match status" value="1"/>
</dbReference>
<evidence type="ECO:0000256" key="10">
    <source>
        <dbReference type="SAM" id="MobiDB-lite"/>
    </source>
</evidence>
<dbReference type="InterPro" id="IPR009057">
    <property type="entry name" value="Homeodomain-like_sf"/>
</dbReference>
<dbReference type="FunFam" id="1.10.10.60:FF:000168">
    <property type="entry name" value="Telomere repeat-binding factor 1"/>
    <property type="match status" value="1"/>
</dbReference>
<evidence type="ECO:0000256" key="9">
    <source>
        <dbReference type="ARBA" id="ARBA00032813"/>
    </source>
</evidence>
<keyword evidence="15" id="KW-1185">Reference proteome</keyword>
<evidence type="ECO:0000313" key="14">
    <source>
        <dbReference type="EMBL" id="KAF7814087.1"/>
    </source>
</evidence>
<evidence type="ECO:0000259" key="13">
    <source>
        <dbReference type="PROSITE" id="PS51504"/>
    </source>
</evidence>
<dbReference type="SUPFAM" id="SSF46785">
    <property type="entry name" value="Winged helix' DNA-binding domain"/>
    <property type="match status" value="1"/>
</dbReference>
<dbReference type="GO" id="GO:0000786">
    <property type="term" value="C:nucleosome"/>
    <property type="evidence" value="ECO:0007669"/>
    <property type="project" value="InterPro"/>
</dbReference>
<name>A0A834W9F2_9FABA</name>
<evidence type="ECO:0000259" key="12">
    <source>
        <dbReference type="PROSITE" id="PS51294"/>
    </source>
</evidence>
<feature type="domain" description="Myb-like" evidence="11">
    <location>
        <begin position="1"/>
        <end position="50"/>
    </location>
</feature>
<evidence type="ECO:0000259" key="11">
    <source>
        <dbReference type="PROSITE" id="PS50090"/>
    </source>
</evidence>
<dbReference type="PROSITE" id="PS51504">
    <property type="entry name" value="H15"/>
    <property type="match status" value="1"/>
</dbReference>
<evidence type="ECO:0000256" key="3">
    <source>
        <dbReference type="ARBA" id="ARBA00022454"/>
    </source>
</evidence>
<feature type="domain" description="HTH myb-type" evidence="12">
    <location>
        <begin position="1"/>
        <end position="33"/>
    </location>
</feature>
<dbReference type="PANTHER" id="PTHR46267:SF3">
    <property type="entry name" value="TELOMERE REPEAT-BINDING FACTOR 4-RELATED"/>
    <property type="match status" value="1"/>
</dbReference>
<protein>
    <recommendedName>
        <fullName evidence="9">MYB transcription factor</fullName>
    </recommendedName>
</protein>
<dbReference type="GO" id="GO:0003691">
    <property type="term" value="F:double-stranded telomeric DNA binding"/>
    <property type="evidence" value="ECO:0007669"/>
    <property type="project" value="InterPro"/>
</dbReference>
<organism evidence="14 15">
    <name type="scientific">Senna tora</name>
    <dbReference type="NCBI Taxonomy" id="362788"/>
    <lineage>
        <taxon>Eukaryota</taxon>
        <taxon>Viridiplantae</taxon>
        <taxon>Streptophyta</taxon>
        <taxon>Embryophyta</taxon>
        <taxon>Tracheophyta</taxon>
        <taxon>Spermatophyta</taxon>
        <taxon>Magnoliopsida</taxon>
        <taxon>eudicotyledons</taxon>
        <taxon>Gunneridae</taxon>
        <taxon>Pentapetalae</taxon>
        <taxon>rosids</taxon>
        <taxon>fabids</taxon>
        <taxon>Fabales</taxon>
        <taxon>Fabaceae</taxon>
        <taxon>Caesalpinioideae</taxon>
        <taxon>Cassia clade</taxon>
        <taxon>Senna</taxon>
    </lineage>
</organism>
<dbReference type="Pfam" id="PF00538">
    <property type="entry name" value="Linker_histone"/>
    <property type="match status" value="1"/>
</dbReference>
<evidence type="ECO:0000256" key="8">
    <source>
        <dbReference type="ARBA" id="ARBA00023242"/>
    </source>
</evidence>
<sequence length="325" mass="35950">MGNQKQKWTAEEEEALLAGISKHGPGKWKNILKDPEFAPFLTHRSNIDLKAIRVPKWYVTVVALRAFNGHISFMLSNVTHLCQIFFNGLNVRMIGDKDKWRNLSVNTAAQGSKDKARNPKIKAIAPAPVASVQNGTSAAPVLQIAASDLVVDEPAQKAQDVKHPPRYNGMVFEALSTLKDTNGSDISTIVKFIEQRHELPPNFRRALSTRLRRLVAQGKLEKVQNCYRIKKDVPSGAKTSPIKQKDVWPHQPPASSLVASHDTVKDAADTAAYRLAEAENKSFLAAEAVKEAERLAKLAEEADAIVELVKEIYEQCSRGETFVLA</sequence>
<evidence type="ECO:0000313" key="15">
    <source>
        <dbReference type="Proteomes" id="UP000634136"/>
    </source>
</evidence>
<feature type="domain" description="H15" evidence="13">
    <location>
        <begin position="163"/>
        <end position="231"/>
    </location>
</feature>
<evidence type="ECO:0000256" key="6">
    <source>
        <dbReference type="ARBA" id="ARBA00023125"/>
    </source>
</evidence>
<comment type="subcellular location">
    <subcellularLocation>
        <location evidence="1">Chromosome</location>
    </subcellularLocation>
    <subcellularLocation>
        <location evidence="2">Nucleus</location>
        <location evidence="2">Nucleolus</location>
    </subcellularLocation>
</comment>
<dbReference type="SUPFAM" id="SSF46689">
    <property type="entry name" value="Homeodomain-like"/>
    <property type="match status" value="1"/>
</dbReference>
<dbReference type="Gene3D" id="1.10.10.60">
    <property type="entry name" value="Homeodomain-like"/>
    <property type="match status" value="1"/>
</dbReference>
<evidence type="ECO:0000256" key="5">
    <source>
        <dbReference type="ARBA" id="ARBA00023054"/>
    </source>
</evidence>
<dbReference type="PANTHER" id="PTHR46267">
    <property type="entry name" value="SINGLE MYB HISTONE 4"/>
    <property type="match status" value="1"/>
</dbReference>
<evidence type="ECO:0000256" key="4">
    <source>
        <dbReference type="ARBA" id="ARBA00023015"/>
    </source>
</evidence>
<evidence type="ECO:0000256" key="1">
    <source>
        <dbReference type="ARBA" id="ARBA00004286"/>
    </source>
</evidence>
<dbReference type="InterPro" id="IPR017930">
    <property type="entry name" value="Myb_dom"/>
</dbReference>